<sequence>MKLSSKTSSSALVGEFHPEKLRVRGTHSNKPLMIIINGGSTHNFVKESVAKKLGAPLTPTPTLQVMRQTLIAGSEFELPRVEEVAIEPSCNIEAILPDIAGEIEDTVEEIERVLAENTNVLVELT</sequence>
<evidence type="ECO:0000313" key="2">
    <source>
        <dbReference type="Proteomes" id="UP001341840"/>
    </source>
</evidence>
<name>A0ABU6SA40_9FABA</name>
<dbReference type="EMBL" id="JASCZI010060507">
    <property type="protein sequence ID" value="MED6133094.1"/>
    <property type="molecule type" value="Genomic_DNA"/>
</dbReference>
<proteinExistence type="predicted"/>
<dbReference type="Proteomes" id="UP001341840">
    <property type="component" value="Unassembled WGS sequence"/>
</dbReference>
<organism evidence="1 2">
    <name type="scientific">Stylosanthes scabra</name>
    <dbReference type="NCBI Taxonomy" id="79078"/>
    <lineage>
        <taxon>Eukaryota</taxon>
        <taxon>Viridiplantae</taxon>
        <taxon>Streptophyta</taxon>
        <taxon>Embryophyta</taxon>
        <taxon>Tracheophyta</taxon>
        <taxon>Spermatophyta</taxon>
        <taxon>Magnoliopsida</taxon>
        <taxon>eudicotyledons</taxon>
        <taxon>Gunneridae</taxon>
        <taxon>Pentapetalae</taxon>
        <taxon>rosids</taxon>
        <taxon>fabids</taxon>
        <taxon>Fabales</taxon>
        <taxon>Fabaceae</taxon>
        <taxon>Papilionoideae</taxon>
        <taxon>50 kb inversion clade</taxon>
        <taxon>dalbergioids sensu lato</taxon>
        <taxon>Dalbergieae</taxon>
        <taxon>Pterocarpus clade</taxon>
        <taxon>Stylosanthes</taxon>
    </lineage>
</organism>
<gene>
    <name evidence="1" type="ORF">PIB30_025246</name>
</gene>
<reference evidence="1 2" key="1">
    <citation type="journal article" date="2023" name="Plants (Basel)">
        <title>Bridging the Gap: Combining Genomics and Transcriptomics Approaches to Understand Stylosanthes scabra, an Orphan Legume from the Brazilian Caatinga.</title>
        <authorList>
            <person name="Ferreira-Neto J.R.C."/>
            <person name="da Silva M.D."/>
            <person name="Binneck E."/>
            <person name="de Melo N.F."/>
            <person name="da Silva R.H."/>
            <person name="de Melo A.L.T.M."/>
            <person name="Pandolfi V."/>
            <person name="Bustamante F.O."/>
            <person name="Brasileiro-Vidal A.C."/>
            <person name="Benko-Iseppon A.M."/>
        </authorList>
    </citation>
    <scope>NUCLEOTIDE SEQUENCE [LARGE SCALE GENOMIC DNA]</scope>
    <source>
        <tissue evidence="1">Leaves</tissue>
    </source>
</reference>
<accession>A0ABU6SA40</accession>
<keyword evidence="2" id="KW-1185">Reference proteome</keyword>
<protein>
    <submittedName>
        <fullName evidence="1">Uncharacterized protein</fullName>
    </submittedName>
</protein>
<evidence type="ECO:0000313" key="1">
    <source>
        <dbReference type="EMBL" id="MED6133094.1"/>
    </source>
</evidence>
<comment type="caution">
    <text evidence="1">The sequence shown here is derived from an EMBL/GenBank/DDBJ whole genome shotgun (WGS) entry which is preliminary data.</text>
</comment>